<reference evidence="1 2" key="1">
    <citation type="journal article" date="2021" name="Commun. Biol.">
        <title>The genome of Shorea leprosula (Dipterocarpaceae) highlights the ecological relevance of drought in aseasonal tropical rainforests.</title>
        <authorList>
            <person name="Ng K.K.S."/>
            <person name="Kobayashi M.J."/>
            <person name="Fawcett J.A."/>
            <person name="Hatakeyama M."/>
            <person name="Paape T."/>
            <person name="Ng C.H."/>
            <person name="Ang C.C."/>
            <person name="Tnah L.H."/>
            <person name="Lee C.T."/>
            <person name="Nishiyama T."/>
            <person name="Sese J."/>
            <person name="O'Brien M.J."/>
            <person name="Copetti D."/>
            <person name="Mohd Noor M.I."/>
            <person name="Ong R.C."/>
            <person name="Putra M."/>
            <person name="Sireger I.Z."/>
            <person name="Indrioko S."/>
            <person name="Kosugi Y."/>
            <person name="Izuno A."/>
            <person name="Isagi Y."/>
            <person name="Lee S.L."/>
            <person name="Shimizu K.K."/>
        </authorList>
    </citation>
    <scope>NUCLEOTIDE SEQUENCE [LARGE SCALE GENOMIC DNA]</scope>
    <source>
        <strain evidence="1">214</strain>
    </source>
</reference>
<name>A0AAV5IZ00_9ROSI</name>
<evidence type="ECO:0000313" key="2">
    <source>
        <dbReference type="Proteomes" id="UP001054252"/>
    </source>
</evidence>
<dbReference type="AlphaFoldDB" id="A0AAV5IZ00"/>
<gene>
    <name evidence="1" type="ORF">SLEP1_g15420</name>
</gene>
<protein>
    <submittedName>
        <fullName evidence="1">Uncharacterized protein</fullName>
    </submittedName>
</protein>
<sequence length="61" mass="6764">MISEITRICSYGRPNICTALKANAAFINNPLSMNNTRAIEMMCTQTYLDQTVNIPLSPQKG</sequence>
<dbReference type="Proteomes" id="UP001054252">
    <property type="component" value="Unassembled WGS sequence"/>
</dbReference>
<proteinExistence type="predicted"/>
<keyword evidence="2" id="KW-1185">Reference proteome</keyword>
<evidence type="ECO:0000313" key="1">
    <source>
        <dbReference type="EMBL" id="GKV03053.1"/>
    </source>
</evidence>
<organism evidence="1 2">
    <name type="scientific">Rubroshorea leprosula</name>
    <dbReference type="NCBI Taxonomy" id="152421"/>
    <lineage>
        <taxon>Eukaryota</taxon>
        <taxon>Viridiplantae</taxon>
        <taxon>Streptophyta</taxon>
        <taxon>Embryophyta</taxon>
        <taxon>Tracheophyta</taxon>
        <taxon>Spermatophyta</taxon>
        <taxon>Magnoliopsida</taxon>
        <taxon>eudicotyledons</taxon>
        <taxon>Gunneridae</taxon>
        <taxon>Pentapetalae</taxon>
        <taxon>rosids</taxon>
        <taxon>malvids</taxon>
        <taxon>Malvales</taxon>
        <taxon>Dipterocarpaceae</taxon>
        <taxon>Rubroshorea</taxon>
    </lineage>
</organism>
<dbReference type="EMBL" id="BPVZ01000020">
    <property type="protein sequence ID" value="GKV03053.1"/>
    <property type="molecule type" value="Genomic_DNA"/>
</dbReference>
<accession>A0AAV5IZ00</accession>
<comment type="caution">
    <text evidence="1">The sequence shown here is derived from an EMBL/GenBank/DDBJ whole genome shotgun (WGS) entry which is preliminary data.</text>
</comment>